<feature type="compositionally biased region" description="Acidic residues" evidence="1">
    <location>
        <begin position="13"/>
        <end position="25"/>
    </location>
</feature>
<sequence>MGLGRNSGCDKSSDEDDDFENEDEDLTPRSHNHKRATNITTAGSSPRKRSKSPTVLAMYNKLNDYQEMARSQFQSLHTILENRVAKYDKHISCRAEKVKLVNKLAKECGVDRSHTPTLFLRVVEIIKKENAMDLFIDTNPEG</sequence>
<dbReference type="Proteomes" id="UP000006038">
    <property type="component" value="Chromosome 7"/>
</dbReference>
<proteinExistence type="predicted"/>
<keyword evidence="3" id="KW-1185">Reference proteome</keyword>
<feature type="region of interest" description="Disordered" evidence="1">
    <location>
        <begin position="1"/>
        <end position="53"/>
    </location>
</feature>
<reference evidence="2" key="2">
    <citation type="submission" date="2013-04" db="UniProtKB">
        <authorList>
            <consortium name="EnsemblPlants"/>
        </authorList>
    </citation>
    <scope>IDENTIFICATION</scope>
</reference>
<name>J3MK05_ORYBR</name>
<dbReference type="HOGENOM" id="CLU_1818840_0_0_1"/>
<dbReference type="Gramene" id="OB07G17370.1">
    <property type="protein sequence ID" value="OB07G17370.1"/>
    <property type="gene ID" value="OB07G17370"/>
</dbReference>
<accession>J3MK05</accession>
<organism evidence="2">
    <name type="scientific">Oryza brachyantha</name>
    <name type="common">malo sina</name>
    <dbReference type="NCBI Taxonomy" id="4533"/>
    <lineage>
        <taxon>Eukaryota</taxon>
        <taxon>Viridiplantae</taxon>
        <taxon>Streptophyta</taxon>
        <taxon>Embryophyta</taxon>
        <taxon>Tracheophyta</taxon>
        <taxon>Spermatophyta</taxon>
        <taxon>Magnoliopsida</taxon>
        <taxon>Liliopsida</taxon>
        <taxon>Poales</taxon>
        <taxon>Poaceae</taxon>
        <taxon>BOP clade</taxon>
        <taxon>Oryzoideae</taxon>
        <taxon>Oryzeae</taxon>
        <taxon>Oryzinae</taxon>
        <taxon>Oryza</taxon>
    </lineage>
</organism>
<evidence type="ECO:0000313" key="3">
    <source>
        <dbReference type="Proteomes" id="UP000006038"/>
    </source>
</evidence>
<protein>
    <submittedName>
        <fullName evidence="2">Uncharacterized protein</fullName>
    </submittedName>
</protein>
<dbReference type="AlphaFoldDB" id="J3MK05"/>
<dbReference type="EnsemblPlants" id="OB07G17370.1">
    <property type="protein sequence ID" value="OB07G17370.1"/>
    <property type="gene ID" value="OB07G17370"/>
</dbReference>
<reference evidence="2" key="1">
    <citation type="journal article" date="2013" name="Nat. Commun.">
        <title>Whole-genome sequencing of Oryza brachyantha reveals mechanisms underlying Oryza genome evolution.</title>
        <authorList>
            <person name="Chen J."/>
            <person name="Huang Q."/>
            <person name="Gao D."/>
            <person name="Wang J."/>
            <person name="Lang Y."/>
            <person name="Liu T."/>
            <person name="Li B."/>
            <person name="Bai Z."/>
            <person name="Luis Goicoechea J."/>
            <person name="Liang C."/>
            <person name="Chen C."/>
            <person name="Zhang W."/>
            <person name="Sun S."/>
            <person name="Liao Y."/>
            <person name="Zhang X."/>
            <person name="Yang L."/>
            <person name="Song C."/>
            <person name="Wang M."/>
            <person name="Shi J."/>
            <person name="Liu G."/>
            <person name="Liu J."/>
            <person name="Zhou H."/>
            <person name="Zhou W."/>
            <person name="Yu Q."/>
            <person name="An N."/>
            <person name="Chen Y."/>
            <person name="Cai Q."/>
            <person name="Wang B."/>
            <person name="Liu B."/>
            <person name="Min J."/>
            <person name="Huang Y."/>
            <person name="Wu H."/>
            <person name="Li Z."/>
            <person name="Zhang Y."/>
            <person name="Yin Y."/>
            <person name="Song W."/>
            <person name="Jiang J."/>
            <person name="Jackson S.A."/>
            <person name="Wing R.A."/>
            <person name="Wang J."/>
            <person name="Chen M."/>
        </authorList>
    </citation>
    <scope>NUCLEOTIDE SEQUENCE [LARGE SCALE GENOMIC DNA]</scope>
    <source>
        <strain evidence="2">cv. IRGC 101232</strain>
    </source>
</reference>
<evidence type="ECO:0000256" key="1">
    <source>
        <dbReference type="SAM" id="MobiDB-lite"/>
    </source>
</evidence>
<evidence type="ECO:0000313" key="2">
    <source>
        <dbReference type="EnsemblPlants" id="OB07G17370.1"/>
    </source>
</evidence>